<organism evidence="1 2">
    <name type="scientific">Providencia alcalifaciens 205/92</name>
    <dbReference type="NCBI Taxonomy" id="1256988"/>
    <lineage>
        <taxon>Bacteria</taxon>
        <taxon>Pseudomonadati</taxon>
        <taxon>Pseudomonadota</taxon>
        <taxon>Gammaproteobacteria</taxon>
        <taxon>Enterobacterales</taxon>
        <taxon>Morganellaceae</taxon>
        <taxon>Providencia</taxon>
    </lineage>
</organism>
<sequence>MVDIKITICEYAIHRRQGAIDKQDVRSLTDSAVKAQTKDSMFWDW</sequence>
<dbReference type="AlphaFoldDB" id="A0AAV3M6R1"/>
<name>A0AAV3M6R1_9GAMM</name>
<reference evidence="1 2" key="1">
    <citation type="submission" date="2014-01" db="EMBL/GenBank/DDBJ databases">
        <authorList>
            <person name="Durkin A.S."/>
            <person name="McCorrison J."/>
            <person name="Torralba M."/>
            <person name="Gillis M."/>
            <person name="Haft D.H."/>
            <person name="Methe B."/>
            <person name="Sutton G."/>
            <person name="Nelson K.E."/>
        </authorList>
    </citation>
    <scope>NUCLEOTIDE SEQUENCE [LARGE SCALE GENOMIC DNA]</scope>
    <source>
        <strain evidence="1 2">205/92</strain>
    </source>
</reference>
<dbReference type="EMBL" id="JALD01000041">
    <property type="protein sequence ID" value="EUD11430.1"/>
    <property type="molecule type" value="Genomic_DNA"/>
</dbReference>
<proteinExistence type="predicted"/>
<evidence type="ECO:0000313" key="1">
    <source>
        <dbReference type="EMBL" id="EUD11430.1"/>
    </source>
</evidence>
<gene>
    <name evidence="1" type="ORF">HMPREF1563_2566</name>
</gene>
<evidence type="ECO:0000313" key="2">
    <source>
        <dbReference type="Proteomes" id="UP000022311"/>
    </source>
</evidence>
<comment type="caution">
    <text evidence="1">The sequence shown here is derived from an EMBL/GenBank/DDBJ whole genome shotgun (WGS) entry which is preliminary data.</text>
</comment>
<accession>A0AAV3M6R1</accession>
<dbReference type="Proteomes" id="UP000022311">
    <property type="component" value="Unassembled WGS sequence"/>
</dbReference>
<protein>
    <submittedName>
        <fullName evidence="1">Uncharacterized protein</fullName>
    </submittedName>
</protein>